<evidence type="ECO:0000313" key="1">
    <source>
        <dbReference type="EMBL" id="MFC5907724.1"/>
    </source>
</evidence>
<dbReference type="EMBL" id="JBHSQJ010000039">
    <property type="protein sequence ID" value="MFC5907724.1"/>
    <property type="molecule type" value="Genomic_DNA"/>
</dbReference>
<dbReference type="RefSeq" id="WP_380582436.1">
    <property type="nucleotide sequence ID" value="NZ_JBHSQJ010000039.1"/>
</dbReference>
<comment type="caution">
    <text evidence="1">The sequence shown here is derived from an EMBL/GenBank/DDBJ whole genome shotgun (WGS) entry which is preliminary data.</text>
</comment>
<evidence type="ECO:0000313" key="2">
    <source>
        <dbReference type="Proteomes" id="UP001596174"/>
    </source>
</evidence>
<keyword evidence="2" id="KW-1185">Reference proteome</keyword>
<gene>
    <name evidence="1" type="ORF">ACFP3V_10885</name>
</gene>
<proteinExistence type="predicted"/>
<name>A0ABW1FZ32_9ACTN</name>
<accession>A0ABW1FZ32</accession>
<organism evidence="1 2">
    <name type="scientific">Streptacidiphilus monticola</name>
    <dbReference type="NCBI Taxonomy" id="2161674"/>
    <lineage>
        <taxon>Bacteria</taxon>
        <taxon>Bacillati</taxon>
        <taxon>Actinomycetota</taxon>
        <taxon>Actinomycetes</taxon>
        <taxon>Kitasatosporales</taxon>
        <taxon>Streptomycetaceae</taxon>
        <taxon>Streptacidiphilus</taxon>
    </lineage>
</organism>
<sequence length="47" mass="5301">MDNPIVRFTNELMRLTDDLDQQTAADFVSRVYNAGRDAGRAEPEATE</sequence>
<reference evidence="2" key="1">
    <citation type="journal article" date="2019" name="Int. J. Syst. Evol. Microbiol.">
        <title>The Global Catalogue of Microorganisms (GCM) 10K type strain sequencing project: providing services to taxonomists for standard genome sequencing and annotation.</title>
        <authorList>
            <consortium name="The Broad Institute Genomics Platform"/>
            <consortium name="The Broad Institute Genome Sequencing Center for Infectious Disease"/>
            <person name="Wu L."/>
            <person name="Ma J."/>
        </authorList>
    </citation>
    <scope>NUCLEOTIDE SEQUENCE [LARGE SCALE GENOMIC DNA]</scope>
    <source>
        <strain evidence="2">JCM 4816</strain>
    </source>
</reference>
<dbReference type="Proteomes" id="UP001596174">
    <property type="component" value="Unassembled WGS sequence"/>
</dbReference>
<protein>
    <submittedName>
        <fullName evidence="1">Uncharacterized protein</fullName>
    </submittedName>
</protein>